<organism evidence="1 2">
    <name type="scientific">Caldalkalibacillus horti</name>
    <dbReference type="NCBI Taxonomy" id="77523"/>
    <lineage>
        <taxon>Bacteria</taxon>
        <taxon>Bacillati</taxon>
        <taxon>Bacillota</taxon>
        <taxon>Bacilli</taxon>
        <taxon>Bacillales</taxon>
        <taxon>Bacillaceae</taxon>
        <taxon>Caldalkalibacillus</taxon>
    </lineage>
</organism>
<proteinExistence type="predicted"/>
<name>A0ABT9VXG2_9BACI</name>
<protein>
    <submittedName>
        <fullName evidence="1">Uncharacterized protein</fullName>
    </submittedName>
</protein>
<comment type="caution">
    <text evidence="1">The sequence shown here is derived from an EMBL/GenBank/DDBJ whole genome shotgun (WGS) entry which is preliminary data.</text>
</comment>
<gene>
    <name evidence="1" type="ORF">J2S11_001460</name>
</gene>
<dbReference type="Proteomes" id="UP001235840">
    <property type="component" value="Unassembled WGS sequence"/>
</dbReference>
<reference evidence="1 2" key="1">
    <citation type="submission" date="2023-07" db="EMBL/GenBank/DDBJ databases">
        <title>Genomic Encyclopedia of Type Strains, Phase IV (KMG-IV): sequencing the most valuable type-strain genomes for metagenomic binning, comparative biology and taxonomic classification.</title>
        <authorList>
            <person name="Goeker M."/>
        </authorList>
    </citation>
    <scope>NUCLEOTIDE SEQUENCE [LARGE SCALE GENOMIC DNA]</scope>
    <source>
        <strain evidence="1 2">DSM 12751</strain>
    </source>
</reference>
<dbReference type="EMBL" id="JAUSTY010000005">
    <property type="protein sequence ID" value="MDQ0165559.1"/>
    <property type="molecule type" value="Genomic_DNA"/>
</dbReference>
<evidence type="ECO:0000313" key="2">
    <source>
        <dbReference type="Proteomes" id="UP001235840"/>
    </source>
</evidence>
<evidence type="ECO:0000313" key="1">
    <source>
        <dbReference type="EMBL" id="MDQ0165559.1"/>
    </source>
</evidence>
<keyword evidence="2" id="KW-1185">Reference proteome</keyword>
<sequence>MIIYFFVWIFKQIQGRAWNWLGAIFEFEYELD</sequence>
<accession>A0ABT9VXG2</accession>